<dbReference type="PROSITE" id="PS50977">
    <property type="entry name" value="HTH_TETR_2"/>
    <property type="match status" value="1"/>
</dbReference>
<accession>A0A930U9R4</accession>
<dbReference type="SUPFAM" id="SSF48498">
    <property type="entry name" value="Tetracyclin repressor-like, C-terminal domain"/>
    <property type="match status" value="1"/>
</dbReference>
<dbReference type="InterPro" id="IPR036271">
    <property type="entry name" value="Tet_transcr_reg_TetR-rel_C_sf"/>
</dbReference>
<feature type="domain" description="HTH tetR-type" evidence="5">
    <location>
        <begin position="6"/>
        <end position="66"/>
    </location>
</feature>
<dbReference type="GO" id="GO:0003677">
    <property type="term" value="F:DNA binding"/>
    <property type="evidence" value="ECO:0007669"/>
    <property type="project" value="UniProtKB-UniRule"/>
</dbReference>
<reference evidence="6" key="1">
    <citation type="submission" date="2020-11" db="EMBL/GenBank/DDBJ databases">
        <title>Genome of Flavobacterium soyangense.</title>
        <authorList>
            <person name="Liu Q."/>
            <person name="Xin Y.-H."/>
        </authorList>
    </citation>
    <scope>NUCLEOTIDE SEQUENCE</scope>
    <source>
        <strain evidence="6">CGMCC 1.13493</strain>
    </source>
</reference>
<evidence type="ECO:0000256" key="2">
    <source>
        <dbReference type="ARBA" id="ARBA00023125"/>
    </source>
</evidence>
<keyword evidence="1" id="KW-0805">Transcription regulation</keyword>
<dbReference type="Pfam" id="PF16925">
    <property type="entry name" value="TetR_C_13"/>
    <property type="match status" value="1"/>
</dbReference>
<dbReference type="PANTHER" id="PTHR47506">
    <property type="entry name" value="TRANSCRIPTIONAL REGULATORY PROTEIN"/>
    <property type="match status" value="1"/>
</dbReference>
<evidence type="ECO:0000259" key="5">
    <source>
        <dbReference type="PROSITE" id="PS50977"/>
    </source>
</evidence>
<evidence type="ECO:0000256" key="1">
    <source>
        <dbReference type="ARBA" id="ARBA00023015"/>
    </source>
</evidence>
<protein>
    <submittedName>
        <fullName evidence="6">TetR/AcrR family transcriptional regulator</fullName>
    </submittedName>
</protein>
<keyword evidence="7" id="KW-1185">Reference proteome</keyword>
<sequence length="193" mass="22124">MARNREFNTEEVLDKAVELFWHKGYNGVSTQEMIDDFGISKSSMYGAFGDKKQWFIAALTRYQKRAIMEVQSSFQEYDNVKDMIQKILESTAENAMSDKNHKGCFIVNSAIELAPHDIQVATILRNHRDMLETILVEAITKGIEKKEFSKDKDPKVLSRLLCCTISGIEADSKFIEQTSYFESCIKTIMKVLD</sequence>
<dbReference type="SUPFAM" id="SSF46689">
    <property type="entry name" value="Homeodomain-like"/>
    <property type="match status" value="1"/>
</dbReference>
<evidence type="ECO:0000256" key="3">
    <source>
        <dbReference type="ARBA" id="ARBA00023163"/>
    </source>
</evidence>
<dbReference type="Gene3D" id="1.10.10.60">
    <property type="entry name" value="Homeodomain-like"/>
    <property type="match status" value="1"/>
</dbReference>
<organism evidence="6 7">
    <name type="scientific">Flavobacterium soyangense</name>
    <dbReference type="NCBI Taxonomy" id="2023265"/>
    <lineage>
        <taxon>Bacteria</taxon>
        <taxon>Pseudomonadati</taxon>
        <taxon>Bacteroidota</taxon>
        <taxon>Flavobacteriia</taxon>
        <taxon>Flavobacteriales</taxon>
        <taxon>Flavobacteriaceae</taxon>
        <taxon>Flavobacterium</taxon>
    </lineage>
</organism>
<dbReference type="Pfam" id="PF00440">
    <property type="entry name" value="TetR_N"/>
    <property type="match status" value="1"/>
</dbReference>
<keyword evidence="2 4" id="KW-0238">DNA-binding</keyword>
<dbReference type="RefSeq" id="WP_194312783.1">
    <property type="nucleotide sequence ID" value="NZ_JADHEC010000034.1"/>
</dbReference>
<dbReference type="PANTHER" id="PTHR47506:SF1">
    <property type="entry name" value="HTH-TYPE TRANSCRIPTIONAL REGULATOR YJDC"/>
    <property type="match status" value="1"/>
</dbReference>
<proteinExistence type="predicted"/>
<evidence type="ECO:0000256" key="4">
    <source>
        <dbReference type="PROSITE-ProRule" id="PRU00335"/>
    </source>
</evidence>
<gene>
    <name evidence="6" type="ORF">IR213_13225</name>
</gene>
<dbReference type="InterPro" id="IPR011075">
    <property type="entry name" value="TetR_C"/>
</dbReference>
<dbReference type="Proteomes" id="UP000646211">
    <property type="component" value="Unassembled WGS sequence"/>
</dbReference>
<dbReference type="Gene3D" id="1.10.357.10">
    <property type="entry name" value="Tetracycline Repressor, domain 2"/>
    <property type="match status" value="1"/>
</dbReference>
<keyword evidence="3" id="KW-0804">Transcription</keyword>
<name>A0A930U9R4_9FLAO</name>
<dbReference type="AlphaFoldDB" id="A0A930U9R4"/>
<dbReference type="InterPro" id="IPR001647">
    <property type="entry name" value="HTH_TetR"/>
</dbReference>
<evidence type="ECO:0000313" key="6">
    <source>
        <dbReference type="EMBL" id="MBF2709543.1"/>
    </source>
</evidence>
<evidence type="ECO:0000313" key="7">
    <source>
        <dbReference type="Proteomes" id="UP000646211"/>
    </source>
</evidence>
<dbReference type="InterPro" id="IPR009057">
    <property type="entry name" value="Homeodomain-like_sf"/>
</dbReference>
<feature type="DNA-binding region" description="H-T-H motif" evidence="4">
    <location>
        <begin position="29"/>
        <end position="48"/>
    </location>
</feature>
<comment type="caution">
    <text evidence="6">The sequence shown here is derived from an EMBL/GenBank/DDBJ whole genome shotgun (WGS) entry which is preliminary data.</text>
</comment>
<dbReference type="EMBL" id="JADHEC010000034">
    <property type="protein sequence ID" value="MBF2709543.1"/>
    <property type="molecule type" value="Genomic_DNA"/>
</dbReference>